<dbReference type="Proteomes" id="UP000245125">
    <property type="component" value="Unassembled WGS sequence"/>
</dbReference>
<organism evidence="1 2">
    <name type="scientific">Candidatus Sulfobium mesophilum</name>
    <dbReference type="NCBI Taxonomy" id="2016548"/>
    <lineage>
        <taxon>Bacteria</taxon>
        <taxon>Pseudomonadati</taxon>
        <taxon>Nitrospirota</taxon>
        <taxon>Nitrospiria</taxon>
        <taxon>Nitrospirales</taxon>
        <taxon>Nitrospiraceae</taxon>
        <taxon>Candidatus Sulfobium</taxon>
    </lineage>
</organism>
<protein>
    <recommendedName>
        <fullName evidence="3">Restriction endonuclease type IV Mrr domain-containing protein</fullName>
    </recommendedName>
</protein>
<evidence type="ECO:0008006" key="3">
    <source>
        <dbReference type="Google" id="ProtNLM"/>
    </source>
</evidence>
<accession>A0A2U3QFX8</accession>
<evidence type="ECO:0000313" key="2">
    <source>
        <dbReference type="Proteomes" id="UP000245125"/>
    </source>
</evidence>
<proteinExistence type="predicted"/>
<reference evidence="2" key="1">
    <citation type="submission" date="2018-03" db="EMBL/GenBank/DDBJ databases">
        <authorList>
            <person name="Zecchin S."/>
        </authorList>
    </citation>
    <scope>NUCLEOTIDE SEQUENCE [LARGE SCALE GENOMIC DNA]</scope>
</reference>
<dbReference type="OrthoDB" id="9799205at2"/>
<keyword evidence="2" id="KW-1185">Reference proteome</keyword>
<evidence type="ECO:0000313" key="1">
    <source>
        <dbReference type="EMBL" id="SPQ00321.1"/>
    </source>
</evidence>
<gene>
    <name evidence="1" type="ORF">NBG4_200029</name>
</gene>
<dbReference type="AlphaFoldDB" id="A0A2U3QFX8"/>
<sequence>MDNEKLMHDLIVHRLRGRYSREYSEIKVNPEGGPDIVLASHGLTMAIVEVETERSITPEKAARWKEMAHSGSRLIIMVPKASKVKAMELLWKEGIADRVGVGSYEIVISMP</sequence>
<name>A0A2U3QFX8_9BACT</name>
<dbReference type="EMBL" id="OUUY01000065">
    <property type="protein sequence ID" value="SPQ00321.1"/>
    <property type="molecule type" value="Genomic_DNA"/>
</dbReference>